<dbReference type="NCBIfam" id="NF008126">
    <property type="entry name" value="PRK10874.1"/>
    <property type="match status" value="1"/>
</dbReference>
<dbReference type="InterPro" id="IPR015421">
    <property type="entry name" value="PyrdxlP-dep_Trfase_major"/>
</dbReference>
<protein>
    <recommendedName>
        <fullName evidence="3">cysteine desulfurase</fullName>
        <ecNumber evidence="3">2.8.1.7</ecNumber>
    </recommendedName>
</protein>
<sequence>MKAFNPTDFRQEFPAISDEITYLDSAATALKPHAMIEATQQFYQQDSATVHRSQHQSALSLTVRFEETRQQVADFINAPAAENIIWTRGTTEAINLIAQSYARPRLQAGDEIIVSEAEHHANLIPWLMVAEQTGARMVKLPINPDNLPDLQQLPQLLNNKTRILALGQMSNVTGGSPNLAYAIELAHQYNCVVVIDGAQGIVHSPADVQALDIDFYAFSAHKLYGPTGIGVLYGKSELLEEMPAWQGGGKMLTHAAFDGFTPHEVPYRFEAGTPNIAGVIGLSAVLSWLERIDLEEAEAYSQSLATLAEHKLAKLPGFRHFRCQQSSLLAFTFDGVHHSDLVTLLAEQGIALRAGQHCAQPLMAALGVSGSLRASFAPYNTTKDVETLCTAIAKALELLQD</sequence>
<dbReference type="InterPro" id="IPR015424">
    <property type="entry name" value="PyrdxlP-dep_Trfase"/>
</dbReference>
<evidence type="ECO:0000256" key="5">
    <source>
        <dbReference type="ARBA" id="ARBA00022898"/>
    </source>
</evidence>
<reference evidence="12" key="2">
    <citation type="submission" date="2015-03" db="EMBL/GenBank/DDBJ databases">
        <authorList>
            <consortium name="Pathogen Informatics"/>
        </authorList>
    </citation>
    <scope>NUCLEOTIDE SEQUENCE [LARGE SCALE GENOMIC DNA]</scope>
    <source>
        <strain evidence="12">A125KOH2</strain>
    </source>
</reference>
<evidence type="ECO:0000256" key="3">
    <source>
        <dbReference type="ARBA" id="ARBA00012239"/>
    </source>
</evidence>
<evidence type="ECO:0000256" key="7">
    <source>
        <dbReference type="RuleBase" id="RU004504"/>
    </source>
</evidence>
<dbReference type="EC" id="2.8.1.7" evidence="3"/>
<keyword evidence="4" id="KW-0808">Transferase</keyword>
<dbReference type="Proteomes" id="UP000045840">
    <property type="component" value="Unassembled WGS sequence"/>
</dbReference>
<dbReference type="InterPro" id="IPR022471">
    <property type="entry name" value="Cys_desulphurase_CdsA"/>
</dbReference>
<evidence type="ECO:0000256" key="6">
    <source>
        <dbReference type="ARBA" id="ARBA00050776"/>
    </source>
</evidence>
<dbReference type="GO" id="GO:0030170">
    <property type="term" value="F:pyridoxal phosphate binding"/>
    <property type="evidence" value="ECO:0007669"/>
    <property type="project" value="InterPro"/>
</dbReference>
<dbReference type="PROSITE" id="PS00595">
    <property type="entry name" value="AA_TRANSFER_CLASS_5"/>
    <property type="match status" value="1"/>
</dbReference>
<keyword evidence="5" id="KW-0663">Pyridoxal phosphate</keyword>
<reference evidence="9" key="3">
    <citation type="submission" date="2015-03" db="EMBL/GenBank/DDBJ databases">
        <authorList>
            <person name="Murphy D."/>
        </authorList>
    </citation>
    <scope>NUCLEOTIDE SEQUENCE [LARGE SCALE GENOMIC DNA]</scope>
    <source>
        <strain evidence="9">A125KOH2</strain>
    </source>
</reference>
<dbReference type="InterPro" id="IPR010970">
    <property type="entry name" value="Cys_dSase_SufS"/>
</dbReference>
<dbReference type="PANTHER" id="PTHR43586:SF8">
    <property type="entry name" value="CYSTEINE DESULFURASE 1, CHLOROPLASTIC"/>
    <property type="match status" value="1"/>
</dbReference>
<feature type="domain" description="Aminotransferase class V" evidence="8">
    <location>
        <begin position="21"/>
        <end position="388"/>
    </location>
</feature>
<accession>A0A0T9P834</accession>
<name>A0A0T9P834_9GAMM</name>
<keyword evidence="11" id="KW-1185">Reference proteome</keyword>
<dbReference type="Gene3D" id="3.90.1150.10">
    <property type="entry name" value="Aspartate Aminotransferase, domain 1"/>
    <property type="match status" value="1"/>
</dbReference>
<proteinExistence type="inferred from homology"/>
<dbReference type="EMBL" id="CQAZ01000010">
    <property type="protein sequence ID" value="CNH50575.1"/>
    <property type="molecule type" value="Genomic_DNA"/>
</dbReference>
<dbReference type="Proteomes" id="UP000044625">
    <property type="component" value="Unassembled WGS sequence"/>
</dbReference>
<organism evidence="9 12">
    <name type="scientific">Yersinia pekkanenii</name>
    <dbReference type="NCBI Taxonomy" id="1288385"/>
    <lineage>
        <taxon>Bacteria</taxon>
        <taxon>Pseudomonadati</taxon>
        <taxon>Pseudomonadota</taxon>
        <taxon>Gammaproteobacteria</taxon>
        <taxon>Enterobacterales</taxon>
        <taxon>Yersiniaceae</taxon>
        <taxon>Yersinia</taxon>
    </lineage>
</organism>
<evidence type="ECO:0000313" key="10">
    <source>
        <dbReference type="EMBL" id="CRY67871.1"/>
    </source>
</evidence>
<dbReference type="STRING" id="1288385.ERS137968_02962"/>
<dbReference type="CDD" id="cd06453">
    <property type="entry name" value="SufS_like"/>
    <property type="match status" value="1"/>
</dbReference>
<dbReference type="PANTHER" id="PTHR43586">
    <property type="entry name" value="CYSTEINE DESULFURASE"/>
    <property type="match status" value="1"/>
</dbReference>
<dbReference type="GO" id="GO:0016226">
    <property type="term" value="P:iron-sulfur cluster assembly"/>
    <property type="evidence" value="ECO:0007669"/>
    <property type="project" value="InterPro"/>
</dbReference>
<gene>
    <name evidence="9" type="primary">csdA_2</name>
    <name evidence="9" type="ORF">ERS008529_01405</name>
    <name evidence="10" type="ORF">ERS137968_02962</name>
</gene>
<dbReference type="GO" id="GO:0031071">
    <property type="term" value="F:cysteine desulfurase activity"/>
    <property type="evidence" value="ECO:0007669"/>
    <property type="project" value="UniProtKB-EC"/>
</dbReference>
<evidence type="ECO:0000313" key="9">
    <source>
        <dbReference type="EMBL" id="CNH50575.1"/>
    </source>
</evidence>
<dbReference type="AlphaFoldDB" id="A0A0T9P834"/>
<evidence type="ECO:0000256" key="2">
    <source>
        <dbReference type="ARBA" id="ARBA00010447"/>
    </source>
</evidence>
<dbReference type="GO" id="GO:0006534">
    <property type="term" value="P:cysteine metabolic process"/>
    <property type="evidence" value="ECO:0007669"/>
    <property type="project" value="InterPro"/>
</dbReference>
<comment type="cofactor">
    <cofactor evidence="1 7">
        <name>pyridoxal 5'-phosphate</name>
        <dbReference type="ChEBI" id="CHEBI:597326"/>
    </cofactor>
</comment>
<reference evidence="10 11" key="1">
    <citation type="submission" date="2015-03" db="EMBL/GenBank/DDBJ databases">
        <authorList>
            <consortium name="Pathogen Informatics"/>
            <person name="Murphy D."/>
        </authorList>
    </citation>
    <scope>NUCLEOTIDE SEQUENCE [LARGE SCALE GENOMIC DNA]</scope>
    <source>
        <strain evidence="11">type strain: CIP110230</strain>
        <strain evidence="10">Type strain: CIP110230</strain>
    </source>
</reference>
<dbReference type="SUPFAM" id="SSF53383">
    <property type="entry name" value="PLP-dependent transferases"/>
    <property type="match status" value="1"/>
</dbReference>
<dbReference type="RefSeq" id="WP_049611777.1">
    <property type="nucleotide sequence ID" value="NZ_CAWMMU010000015.1"/>
</dbReference>
<dbReference type="NCBIfam" id="TIGR03392">
    <property type="entry name" value="FeS_syn_CsdA"/>
    <property type="match status" value="1"/>
</dbReference>
<evidence type="ECO:0000313" key="12">
    <source>
        <dbReference type="Proteomes" id="UP000045840"/>
    </source>
</evidence>
<dbReference type="InterPro" id="IPR020578">
    <property type="entry name" value="Aminotrans_V_PyrdxlP_BS"/>
</dbReference>
<evidence type="ECO:0000259" key="8">
    <source>
        <dbReference type="Pfam" id="PF00266"/>
    </source>
</evidence>
<dbReference type="Pfam" id="PF00266">
    <property type="entry name" value="Aminotran_5"/>
    <property type="match status" value="1"/>
</dbReference>
<dbReference type="Gene3D" id="3.40.640.10">
    <property type="entry name" value="Type I PLP-dependent aspartate aminotransferase-like (Major domain)"/>
    <property type="match status" value="1"/>
</dbReference>
<dbReference type="EMBL" id="CWJL01000015">
    <property type="protein sequence ID" value="CRY67871.1"/>
    <property type="molecule type" value="Genomic_DNA"/>
</dbReference>
<dbReference type="InterPro" id="IPR015422">
    <property type="entry name" value="PyrdxlP-dep_Trfase_small"/>
</dbReference>
<evidence type="ECO:0000313" key="11">
    <source>
        <dbReference type="Proteomes" id="UP000044625"/>
    </source>
</evidence>
<comment type="similarity">
    <text evidence="2">Belongs to the class-V pyridoxal-phosphate-dependent aminotransferase family. Csd subfamily.</text>
</comment>
<dbReference type="InterPro" id="IPR000192">
    <property type="entry name" value="Aminotrans_V_dom"/>
</dbReference>
<dbReference type="GO" id="GO:0016829">
    <property type="term" value="F:lyase activity"/>
    <property type="evidence" value="ECO:0007669"/>
    <property type="project" value="UniProtKB-KW"/>
</dbReference>
<evidence type="ECO:0000256" key="4">
    <source>
        <dbReference type="ARBA" id="ARBA00022679"/>
    </source>
</evidence>
<comment type="catalytic activity">
    <reaction evidence="6">
        <text>(sulfur carrier)-H + L-cysteine = (sulfur carrier)-SH + L-alanine</text>
        <dbReference type="Rhea" id="RHEA:43892"/>
        <dbReference type="Rhea" id="RHEA-COMP:14737"/>
        <dbReference type="Rhea" id="RHEA-COMP:14739"/>
        <dbReference type="ChEBI" id="CHEBI:29917"/>
        <dbReference type="ChEBI" id="CHEBI:35235"/>
        <dbReference type="ChEBI" id="CHEBI:57972"/>
        <dbReference type="ChEBI" id="CHEBI:64428"/>
        <dbReference type="EC" id="2.8.1.7"/>
    </reaction>
</comment>
<keyword evidence="9" id="KW-0456">Lyase</keyword>
<evidence type="ECO:0000256" key="1">
    <source>
        <dbReference type="ARBA" id="ARBA00001933"/>
    </source>
</evidence>